<name>A0A3R7QPQ0_PENVA</name>
<dbReference type="Proteomes" id="UP000283509">
    <property type="component" value="Unassembled WGS sequence"/>
</dbReference>
<proteinExistence type="predicted"/>
<reference evidence="1 2" key="2">
    <citation type="submission" date="2019-01" db="EMBL/GenBank/DDBJ databases">
        <title>The decoding of complex shrimp genome reveals the adaptation for benthos swimmer, frequently molting mechanism and breeding impact on genome.</title>
        <authorList>
            <person name="Sun Y."/>
            <person name="Gao Y."/>
            <person name="Yu Y."/>
        </authorList>
    </citation>
    <scope>NUCLEOTIDE SEQUENCE [LARGE SCALE GENOMIC DNA]</scope>
    <source>
        <tissue evidence="1">Muscle</tissue>
    </source>
</reference>
<protein>
    <submittedName>
        <fullName evidence="1">Uncharacterized protein</fullName>
    </submittedName>
</protein>
<gene>
    <name evidence="1" type="ORF">C7M84_003681</name>
</gene>
<keyword evidence="2" id="KW-1185">Reference proteome</keyword>
<dbReference type="OrthoDB" id="6373332at2759"/>
<comment type="caution">
    <text evidence="1">The sequence shown here is derived from an EMBL/GenBank/DDBJ whole genome shotgun (WGS) entry which is preliminary data.</text>
</comment>
<sequence>MLQDEWKSIIQFCDSENHVFTESRHNNLCQGKSAWEIMRSHADFALNSSEPASGLIINVEHLRREYIVLLVEYTADMVNVDHKWSTCTTVFQYLLHDLAWVPSWRINVLEVKIDTQVWVMAFASDVHLVAEVALTSAGARQAAAEALRQFANETEPGLCRDLQMAIGEAATVLYSNPLARDHGKIILITQPPDEVPSENFFCHEMNAVDLGSAQSGRQVMSILYITNASSNTTWYETMASNPPGKVLRVEDSHATLHTKIKLLDYLHQLDQASSDGELLQEIPPSKEPGCVKTFLLEDTLLPADGFLVIHREKDSNGRFPSTIAKAIKTFCSASRSSLTQLICSRFCLLFQEHGLHECDPVVFVKRKSGFADVLDMAPSSTWLNLRKLYQMNLP</sequence>
<dbReference type="AlphaFoldDB" id="A0A3R7QPQ0"/>
<evidence type="ECO:0000313" key="2">
    <source>
        <dbReference type="Proteomes" id="UP000283509"/>
    </source>
</evidence>
<accession>A0A3R7QPQ0</accession>
<organism evidence="1 2">
    <name type="scientific">Penaeus vannamei</name>
    <name type="common">Whiteleg shrimp</name>
    <name type="synonym">Litopenaeus vannamei</name>
    <dbReference type="NCBI Taxonomy" id="6689"/>
    <lineage>
        <taxon>Eukaryota</taxon>
        <taxon>Metazoa</taxon>
        <taxon>Ecdysozoa</taxon>
        <taxon>Arthropoda</taxon>
        <taxon>Crustacea</taxon>
        <taxon>Multicrustacea</taxon>
        <taxon>Malacostraca</taxon>
        <taxon>Eumalacostraca</taxon>
        <taxon>Eucarida</taxon>
        <taxon>Decapoda</taxon>
        <taxon>Dendrobranchiata</taxon>
        <taxon>Penaeoidea</taxon>
        <taxon>Penaeidae</taxon>
        <taxon>Penaeus</taxon>
    </lineage>
</organism>
<evidence type="ECO:0000313" key="1">
    <source>
        <dbReference type="EMBL" id="ROT85925.1"/>
    </source>
</evidence>
<reference evidence="1 2" key="1">
    <citation type="submission" date="2018-04" db="EMBL/GenBank/DDBJ databases">
        <authorList>
            <person name="Zhang X."/>
            <person name="Yuan J."/>
            <person name="Li F."/>
            <person name="Xiang J."/>
        </authorList>
    </citation>
    <scope>NUCLEOTIDE SEQUENCE [LARGE SCALE GENOMIC DNA]</scope>
    <source>
        <tissue evidence="1">Muscle</tissue>
    </source>
</reference>
<dbReference type="EMBL" id="QCYY01000150">
    <property type="protein sequence ID" value="ROT85925.1"/>
    <property type="molecule type" value="Genomic_DNA"/>
</dbReference>